<accession>A0A1C3EP03</accession>
<evidence type="ECO:0000313" key="1">
    <source>
        <dbReference type="EMBL" id="ODA34965.1"/>
    </source>
</evidence>
<gene>
    <name evidence="1" type="ORF">A6X21_04830</name>
</gene>
<reference evidence="1 2" key="1">
    <citation type="submission" date="2016-05" db="EMBL/GenBank/DDBJ databases">
        <title>Genomic and physiological characterization of Planctopirus sp. isolated from fresh water lake.</title>
        <authorList>
            <person name="Subhash Y."/>
            <person name="Ramana C."/>
        </authorList>
    </citation>
    <scope>NUCLEOTIDE SEQUENCE [LARGE SCALE GENOMIC DNA]</scope>
    <source>
        <strain evidence="1 2">JC280</strain>
    </source>
</reference>
<name>A0A1C3EP03_9PLAN</name>
<dbReference type="Proteomes" id="UP000094828">
    <property type="component" value="Unassembled WGS sequence"/>
</dbReference>
<comment type="caution">
    <text evidence="1">The sequence shown here is derived from an EMBL/GenBank/DDBJ whole genome shotgun (WGS) entry which is preliminary data.</text>
</comment>
<evidence type="ECO:0000313" key="2">
    <source>
        <dbReference type="Proteomes" id="UP000094828"/>
    </source>
</evidence>
<sequence length="75" mass="8079">MGIGDLVKGLGELFQVSITKALPSRYRMTQIQQNSAVLTTISRTQAGGGVVDLTFRIPPLPHVTSSHSAEDERLS</sequence>
<protein>
    <submittedName>
        <fullName evidence="1">Uncharacterized protein</fullName>
    </submittedName>
</protein>
<dbReference type="EMBL" id="LYDR01000039">
    <property type="protein sequence ID" value="ODA34965.1"/>
    <property type="molecule type" value="Genomic_DNA"/>
</dbReference>
<organism evidence="1 2">
    <name type="scientific">Planctopirus hydrillae</name>
    <dbReference type="NCBI Taxonomy" id="1841610"/>
    <lineage>
        <taxon>Bacteria</taxon>
        <taxon>Pseudomonadati</taxon>
        <taxon>Planctomycetota</taxon>
        <taxon>Planctomycetia</taxon>
        <taxon>Planctomycetales</taxon>
        <taxon>Planctomycetaceae</taxon>
        <taxon>Planctopirus</taxon>
    </lineage>
</organism>
<proteinExistence type="predicted"/>
<dbReference type="AlphaFoldDB" id="A0A1C3EP03"/>
<keyword evidence="2" id="KW-1185">Reference proteome</keyword>